<keyword evidence="1" id="KW-1133">Transmembrane helix</keyword>
<evidence type="ECO:0000313" key="2">
    <source>
        <dbReference type="EMBL" id="VEJ51516.1"/>
    </source>
</evidence>
<reference evidence="2 3" key="1">
    <citation type="submission" date="2018-12" db="EMBL/GenBank/DDBJ databases">
        <authorList>
            <consortium name="Pathogen Informatics"/>
        </authorList>
    </citation>
    <scope>NUCLEOTIDE SEQUENCE [LARGE SCALE GENOMIC DNA]</scope>
    <source>
        <strain evidence="2 3">NCTC12742</strain>
    </source>
</reference>
<name>A0A3S5CAN5_9NEIS</name>
<evidence type="ECO:0000313" key="3">
    <source>
        <dbReference type="Proteomes" id="UP000272771"/>
    </source>
</evidence>
<proteinExistence type="predicted"/>
<protein>
    <submittedName>
        <fullName evidence="2">MJ0042 family finger-like domain</fullName>
    </submittedName>
</protein>
<dbReference type="AlphaFoldDB" id="A0A3S5CAN5"/>
<organism evidence="2 3">
    <name type="scientific">Neisseria weaveri</name>
    <dbReference type="NCBI Taxonomy" id="28091"/>
    <lineage>
        <taxon>Bacteria</taxon>
        <taxon>Pseudomonadati</taxon>
        <taxon>Pseudomonadota</taxon>
        <taxon>Betaproteobacteria</taxon>
        <taxon>Neisseriales</taxon>
        <taxon>Neisseriaceae</taxon>
        <taxon>Neisseria</taxon>
    </lineage>
</organism>
<accession>A0A3S5CAN5</accession>
<dbReference type="Proteomes" id="UP000272771">
    <property type="component" value="Chromosome"/>
</dbReference>
<dbReference type="OrthoDB" id="5294582at2"/>
<dbReference type="InterPro" id="IPR011723">
    <property type="entry name" value="Znf/thioredoxin_put"/>
</dbReference>
<keyword evidence="1" id="KW-0472">Membrane</keyword>
<gene>
    <name evidence="2" type="ORF">NCTC12742_01414</name>
</gene>
<evidence type="ECO:0000256" key="1">
    <source>
        <dbReference type="SAM" id="Phobius"/>
    </source>
</evidence>
<dbReference type="KEGG" id="nwe:SAMEA3174300_2033"/>
<sequence length="132" mass="14570">MPVCACPHCKTQLWVQDNQLNVAQGFVMCSKCEGLFQAKNHVRDTPENMRPGQLPNAVTDVKLVHNLGPQVRTRKVISKNEIADLLDNFIPAGKSEPAPVKAKAAAGFNWTMASLVALTVLIMQLFYLILLQ</sequence>
<keyword evidence="3" id="KW-1185">Reference proteome</keyword>
<dbReference type="STRING" id="28091.SAMEA3174300_02033"/>
<dbReference type="RefSeq" id="WP_036494865.1">
    <property type="nucleotide sequence ID" value="NZ_CAUJRG010000020.1"/>
</dbReference>
<dbReference type="NCBIfam" id="TIGR02098">
    <property type="entry name" value="MJ0042_CXXC"/>
    <property type="match status" value="1"/>
</dbReference>
<feature type="transmembrane region" description="Helical" evidence="1">
    <location>
        <begin position="110"/>
        <end position="130"/>
    </location>
</feature>
<dbReference type="EMBL" id="LR134533">
    <property type="protein sequence ID" value="VEJ51516.1"/>
    <property type="molecule type" value="Genomic_DNA"/>
</dbReference>
<keyword evidence="1" id="KW-0812">Transmembrane</keyword>